<keyword evidence="1" id="KW-0812">Transmembrane</keyword>
<gene>
    <name evidence="2" type="ORF">V5O48_010454</name>
</gene>
<evidence type="ECO:0000256" key="1">
    <source>
        <dbReference type="SAM" id="Phobius"/>
    </source>
</evidence>
<dbReference type="EMBL" id="JBAHYK010000758">
    <property type="protein sequence ID" value="KAL0571504.1"/>
    <property type="molecule type" value="Genomic_DNA"/>
</dbReference>
<evidence type="ECO:0000313" key="2">
    <source>
        <dbReference type="EMBL" id="KAL0571504.1"/>
    </source>
</evidence>
<keyword evidence="1" id="KW-0472">Membrane</keyword>
<dbReference type="Proteomes" id="UP001465976">
    <property type="component" value="Unassembled WGS sequence"/>
</dbReference>
<accession>A0ABR3F8B4</accession>
<reference evidence="2 3" key="1">
    <citation type="submission" date="2024-02" db="EMBL/GenBank/DDBJ databases">
        <title>A draft genome for the cacao thread blight pathogen Marasmius crinis-equi.</title>
        <authorList>
            <person name="Cohen S.P."/>
            <person name="Baruah I.K."/>
            <person name="Amoako-Attah I."/>
            <person name="Bukari Y."/>
            <person name="Meinhardt L.W."/>
            <person name="Bailey B.A."/>
        </authorList>
    </citation>
    <scope>NUCLEOTIDE SEQUENCE [LARGE SCALE GENOMIC DNA]</scope>
    <source>
        <strain evidence="2 3">GH-76</strain>
    </source>
</reference>
<feature type="transmembrane region" description="Helical" evidence="1">
    <location>
        <begin position="43"/>
        <end position="66"/>
    </location>
</feature>
<proteinExistence type="predicted"/>
<keyword evidence="1" id="KW-1133">Transmembrane helix</keyword>
<keyword evidence="3" id="KW-1185">Reference proteome</keyword>
<name>A0ABR3F8B4_9AGAR</name>
<sequence length="258" mass="27532">MLIWWLNVMSSVPALNGMLAKVISKASVVEARSVSEASQKIKLTIGGSIGGGIAALVLVLFAYAGVRRSRKKRALAARSRDYNNRVETRDLRGSISGVDSNAQKTETSTLEAEGRYFSTESISKSRSRLATGGASFASVDELDSYSNTGAISRPSLPASGSSIVSPFPVPAVAGNARLLLTDPEDYDHSSSPNELAGATAVTSFPTFGSESPGYWRDARTPPTAAEEFLREVGNNHPHTPTLALRSFPALLRLVHRRP</sequence>
<evidence type="ECO:0000313" key="3">
    <source>
        <dbReference type="Proteomes" id="UP001465976"/>
    </source>
</evidence>
<comment type="caution">
    <text evidence="2">The sequence shown here is derived from an EMBL/GenBank/DDBJ whole genome shotgun (WGS) entry which is preliminary data.</text>
</comment>
<protein>
    <submittedName>
        <fullName evidence="2">Uncharacterized protein</fullName>
    </submittedName>
</protein>
<organism evidence="2 3">
    <name type="scientific">Marasmius crinis-equi</name>
    <dbReference type="NCBI Taxonomy" id="585013"/>
    <lineage>
        <taxon>Eukaryota</taxon>
        <taxon>Fungi</taxon>
        <taxon>Dikarya</taxon>
        <taxon>Basidiomycota</taxon>
        <taxon>Agaricomycotina</taxon>
        <taxon>Agaricomycetes</taxon>
        <taxon>Agaricomycetidae</taxon>
        <taxon>Agaricales</taxon>
        <taxon>Marasmiineae</taxon>
        <taxon>Marasmiaceae</taxon>
        <taxon>Marasmius</taxon>
    </lineage>
</organism>